<dbReference type="Proteomes" id="UP000317909">
    <property type="component" value="Chromosome"/>
</dbReference>
<dbReference type="EMBL" id="CP036339">
    <property type="protein sequence ID" value="QDT72398.1"/>
    <property type="molecule type" value="Genomic_DNA"/>
</dbReference>
<sequence precursor="true">MMRHLYLAASAVAVAFSLSVAATPASATDRCCPPPPVKLTLCVDDPCDPCPAFPVTVCVPACCDPAPCVSWRDGAFGRRVATYVWPACGHRVDVVVTRRGEVIVRD</sequence>
<proteinExistence type="predicted"/>
<gene>
    <name evidence="2" type="ORF">I41_15760</name>
</gene>
<dbReference type="KEGG" id="llh:I41_15760"/>
<reference evidence="2 3" key="1">
    <citation type="submission" date="2019-02" db="EMBL/GenBank/DDBJ databases">
        <title>Deep-cultivation of Planctomycetes and their phenomic and genomic characterization uncovers novel biology.</title>
        <authorList>
            <person name="Wiegand S."/>
            <person name="Jogler M."/>
            <person name="Boedeker C."/>
            <person name="Pinto D."/>
            <person name="Vollmers J."/>
            <person name="Rivas-Marin E."/>
            <person name="Kohn T."/>
            <person name="Peeters S.H."/>
            <person name="Heuer A."/>
            <person name="Rast P."/>
            <person name="Oberbeckmann S."/>
            <person name="Bunk B."/>
            <person name="Jeske O."/>
            <person name="Meyerdierks A."/>
            <person name="Storesund J.E."/>
            <person name="Kallscheuer N."/>
            <person name="Luecker S."/>
            <person name="Lage O.M."/>
            <person name="Pohl T."/>
            <person name="Merkel B.J."/>
            <person name="Hornburger P."/>
            <person name="Mueller R.-W."/>
            <person name="Bruemmer F."/>
            <person name="Labrenz M."/>
            <person name="Spormann A.M."/>
            <person name="Op den Camp H."/>
            <person name="Overmann J."/>
            <person name="Amann R."/>
            <person name="Jetten M.S.M."/>
            <person name="Mascher T."/>
            <person name="Medema M.H."/>
            <person name="Devos D.P."/>
            <person name="Kaster A.-K."/>
            <person name="Ovreas L."/>
            <person name="Rohde M."/>
            <person name="Galperin M.Y."/>
            <person name="Jogler C."/>
        </authorList>
    </citation>
    <scope>NUCLEOTIDE SEQUENCE [LARGE SCALE GENOMIC DNA]</scope>
    <source>
        <strain evidence="2 3">I41</strain>
    </source>
</reference>
<organism evidence="2 3">
    <name type="scientific">Lacipirellula limnantheis</name>
    <dbReference type="NCBI Taxonomy" id="2528024"/>
    <lineage>
        <taxon>Bacteria</taxon>
        <taxon>Pseudomonadati</taxon>
        <taxon>Planctomycetota</taxon>
        <taxon>Planctomycetia</taxon>
        <taxon>Pirellulales</taxon>
        <taxon>Lacipirellulaceae</taxon>
        <taxon>Lacipirellula</taxon>
    </lineage>
</organism>
<dbReference type="OrthoDB" id="286013at2"/>
<evidence type="ECO:0000313" key="2">
    <source>
        <dbReference type="EMBL" id="QDT72398.1"/>
    </source>
</evidence>
<name>A0A517TVK3_9BACT</name>
<dbReference type="RefSeq" id="WP_145431974.1">
    <property type="nucleotide sequence ID" value="NZ_CP036339.1"/>
</dbReference>
<evidence type="ECO:0000313" key="3">
    <source>
        <dbReference type="Proteomes" id="UP000317909"/>
    </source>
</evidence>
<dbReference type="AlphaFoldDB" id="A0A517TVK3"/>
<accession>A0A517TVK3</accession>
<feature type="signal peptide" evidence="1">
    <location>
        <begin position="1"/>
        <end position="27"/>
    </location>
</feature>
<evidence type="ECO:0000256" key="1">
    <source>
        <dbReference type="SAM" id="SignalP"/>
    </source>
</evidence>
<keyword evidence="1" id="KW-0732">Signal</keyword>
<keyword evidence="3" id="KW-1185">Reference proteome</keyword>
<protein>
    <submittedName>
        <fullName evidence="2">Uncharacterized protein</fullName>
    </submittedName>
</protein>
<feature type="chain" id="PRO_5021812751" evidence="1">
    <location>
        <begin position="28"/>
        <end position="106"/>
    </location>
</feature>